<evidence type="ECO:0000313" key="2">
    <source>
        <dbReference type="EMBL" id="KAG2541440.1"/>
    </source>
</evidence>
<dbReference type="EMBL" id="CM029054">
    <property type="protein sequence ID" value="KAG2541440.1"/>
    <property type="molecule type" value="Genomic_DNA"/>
</dbReference>
<proteinExistence type="predicted"/>
<evidence type="ECO:0000313" key="3">
    <source>
        <dbReference type="Proteomes" id="UP000823388"/>
    </source>
</evidence>
<reference evidence="2" key="1">
    <citation type="submission" date="2020-05" db="EMBL/GenBank/DDBJ databases">
        <title>WGS assembly of Panicum virgatum.</title>
        <authorList>
            <person name="Lovell J.T."/>
            <person name="Jenkins J."/>
            <person name="Shu S."/>
            <person name="Juenger T.E."/>
            <person name="Schmutz J."/>
        </authorList>
    </citation>
    <scope>NUCLEOTIDE SEQUENCE</scope>
    <source>
        <strain evidence="2">AP13</strain>
    </source>
</reference>
<keyword evidence="1" id="KW-0732">Signal</keyword>
<feature type="signal peptide" evidence="1">
    <location>
        <begin position="1"/>
        <end position="30"/>
    </location>
</feature>
<evidence type="ECO:0000256" key="1">
    <source>
        <dbReference type="SAM" id="SignalP"/>
    </source>
</evidence>
<feature type="chain" id="PRO_5035740510" evidence="1">
    <location>
        <begin position="31"/>
        <end position="55"/>
    </location>
</feature>
<name>A0A8T0MWB5_PANVG</name>
<protein>
    <submittedName>
        <fullName evidence="2">Uncharacterized protein</fullName>
    </submittedName>
</protein>
<dbReference type="Proteomes" id="UP000823388">
    <property type="component" value="Chromosome 9N"/>
</dbReference>
<gene>
    <name evidence="2" type="ORF">PVAP13_9NG681628</name>
</gene>
<dbReference type="AlphaFoldDB" id="A0A8T0MWB5"/>
<organism evidence="2 3">
    <name type="scientific">Panicum virgatum</name>
    <name type="common">Blackwell switchgrass</name>
    <dbReference type="NCBI Taxonomy" id="38727"/>
    <lineage>
        <taxon>Eukaryota</taxon>
        <taxon>Viridiplantae</taxon>
        <taxon>Streptophyta</taxon>
        <taxon>Embryophyta</taxon>
        <taxon>Tracheophyta</taxon>
        <taxon>Spermatophyta</taxon>
        <taxon>Magnoliopsida</taxon>
        <taxon>Liliopsida</taxon>
        <taxon>Poales</taxon>
        <taxon>Poaceae</taxon>
        <taxon>PACMAD clade</taxon>
        <taxon>Panicoideae</taxon>
        <taxon>Panicodae</taxon>
        <taxon>Paniceae</taxon>
        <taxon>Panicinae</taxon>
        <taxon>Panicum</taxon>
        <taxon>Panicum sect. Hiantes</taxon>
    </lineage>
</organism>
<sequence length="55" mass="6174">MVSWSFELSPRSMQGLLLLFCFWNLQVSAAKRMPIKSFTGSVGNGEAFHYSDIST</sequence>
<comment type="caution">
    <text evidence="2">The sequence shown here is derived from an EMBL/GenBank/DDBJ whole genome shotgun (WGS) entry which is preliminary data.</text>
</comment>
<keyword evidence="3" id="KW-1185">Reference proteome</keyword>
<accession>A0A8T0MWB5</accession>